<organism evidence="1">
    <name type="scientific">marine metagenome</name>
    <dbReference type="NCBI Taxonomy" id="408172"/>
    <lineage>
        <taxon>unclassified sequences</taxon>
        <taxon>metagenomes</taxon>
        <taxon>ecological metagenomes</taxon>
    </lineage>
</organism>
<accession>A0A382G5M0</accession>
<evidence type="ECO:0000313" key="1">
    <source>
        <dbReference type="EMBL" id="SVB69847.1"/>
    </source>
</evidence>
<feature type="non-terminal residue" evidence="1">
    <location>
        <position position="163"/>
    </location>
</feature>
<gene>
    <name evidence="1" type="ORF">METZ01_LOCUS222701</name>
</gene>
<dbReference type="AlphaFoldDB" id="A0A382G5M0"/>
<dbReference type="EMBL" id="UINC01053390">
    <property type="protein sequence ID" value="SVB69847.1"/>
    <property type="molecule type" value="Genomic_DNA"/>
</dbReference>
<reference evidence="1" key="1">
    <citation type="submission" date="2018-05" db="EMBL/GenBank/DDBJ databases">
        <authorList>
            <person name="Lanie J.A."/>
            <person name="Ng W.-L."/>
            <person name="Kazmierczak K.M."/>
            <person name="Andrzejewski T.M."/>
            <person name="Davidsen T.M."/>
            <person name="Wayne K.J."/>
            <person name="Tettelin H."/>
            <person name="Glass J.I."/>
            <person name="Rusch D."/>
            <person name="Podicherti R."/>
            <person name="Tsui H.-C.T."/>
            <person name="Winkler M.E."/>
        </authorList>
    </citation>
    <scope>NUCLEOTIDE SEQUENCE</scope>
</reference>
<protein>
    <submittedName>
        <fullName evidence="1">Uncharacterized protein</fullName>
    </submittedName>
</protein>
<name>A0A382G5M0_9ZZZZ</name>
<sequence length="163" mass="18251">MGRIFSLRGKVDTNDNQVTANHLIFDYASTDRTRAWRVIEAYIWPVEPRAASSVGSDGFMLLVAALGTDHGKFNHDELSDPSENRLFAWAQQTYNTRDAPTDFITPNGVPLGQMRMLVDPDTLITKQIYLNIGTATDVDESASREWGYLIILEERKVSAAESL</sequence>
<proteinExistence type="predicted"/>